<dbReference type="Gene3D" id="3.40.390.70">
    <property type="match status" value="1"/>
</dbReference>
<dbReference type="STRING" id="1147123.SAMN05443428_10276"/>
<protein>
    <submittedName>
        <fullName evidence="3">Putative zinc-binding metallo-peptidase</fullName>
    </submittedName>
</protein>
<gene>
    <name evidence="3" type="ORF">SAMN05443428_10276</name>
</gene>
<dbReference type="InterPro" id="IPR030890">
    <property type="entry name" value="LP_HExxH_w_TonB"/>
</dbReference>
<reference evidence="4" key="1">
    <citation type="submission" date="2017-02" db="EMBL/GenBank/DDBJ databases">
        <authorList>
            <person name="Varghese N."/>
            <person name="Submissions S."/>
        </authorList>
    </citation>
    <scope>NUCLEOTIDE SEQUENCE [LARGE SCALE GENOMIC DNA]</scope>
    <source>
        <strain evidence="4">USBA 833</strain>
    </source>
</reference>
<proteinExistence type="predicted"/>
<accession>A0A1T4WKL7</accession>
<dbReference type="Pfam" id="PF07532">
    <property type="entry name" value="Big_4"/>
    <property type="match status" value="1"/>
</dbReference>
<evidence type="ECO:0000259" key="2">
    <source>
        <dbReference type="Pfam" id="PF07532"/>
    </source>
</evidence>
<dbReference type="InterPro" id="IPR011081">
    <property type="entry name" value="Big_4"/>
</dbReference>
<keyword evidence="1" id="KW-0812">Transmembrane</keyword>
<dbReference type="EMBL" id="FUYH01000002">
    <property type="protein sequence ID" value="SKA77872.1"/>
    <property type="molecule type" value="Genomic_DNA"/>
</dbReference>
<dbReference type="OrthoDB" id="9802773at2"/>
<name>A0A1T4WKL7_9CLOT</name>
<evidence type="ECO:0000313" key="4">
    <source>
        <dbReference type="Proteomes" id="UP000190105"/>
    </source>
</evidence>
<keyword evidence="1" id="KW-1133">Transmembrane helix</keyword>
<feature type="transmembrane region" description="Helical" evidence="1">
    <location>
        <begin position="7"/>
        <end position="27"/>
    </location>
</feature>
<dbReference type="RefSeq" id="WP_078695380.1">
    <property type="nucleotide sequence ID" value="NZ_FUYH01000002.1"/>
</dbReference>
<dbReference type="Proteomes" id="UP000190105">
    <property type="component" value="Unassembled WGS sequence"/>
</dbReference>
<keyword evidence="1" id="KW-0472">Membrane</keyword>
<evidence type="ECO:0000313" key="3">
    <source>
        <dbReference type="EMBL" id="SKA77872.1"/>
    </source>
</evidence>
<dbReference type="Pfam" id="PF15890">
    <property type="entry name" value="Peptidase_Mx1"/>
    <property type="match status" value="1"/>
</dbReference>
<keyword evidence="4" id="KW-1185">Reference proteome</keyword>
<evidence type="ECO:0000256" key="1">
    <source>
        <dbReference type="SAM" id="Phobius"/>
    </source>
</evidence>
<dbReference type="AlphaFoldDB" id="A0A1T4WKL7"/>
<feature type="domain" description="Bacterial Ig-like" evidence="2">
    <location>
        <begin position="39"/>
        <end position="90"/>
    </location>
</feature>
<organism evidence="3 4">
    <name type="scientific">Caloramator quimbayensis</name>
    <dbReference type="NCBI Taxonomy" id="1147123"/>
    <lineage>
        <taxon>Bacteria</taxon>
        <taxon>Bacillati</taxon>
        <taxon>Bacillota</taxon>
        <taxon>Clostridia</taxon>
        <taxon>Eubacteriales</taxon>
        <taxon>Clostridiaceae</taxon>
        <taxon>Caloramator</taxon>
    </lineage>
</organism>
<sequence>MKNKSKIIILSTVIIFSVIIFLSYTLYANSKILKIPEKTVTLKMNDSYELPSSVDAVMVNGKWKSYEVEWENPKVDTKKAGTFEIYGKIKNSDKTVKAVINVVPKIVNVDDIVQVTLVGGKAELPTKVKAQLEDGTLKEVEVKFDCSPPETDKPDIYFYDNGFVRGYDKPVKLKIVVRESPDVEMKFITEKLDLDKVFSPHVIDSLNDLKYEPLDKKEVSRLKNIFNTELKKYPKEVLAANLNSISFFRSIKYEGISVGGTSDMRMNIYMCDDNYSTKDIKMIFHHELNHILYTNNMELFNEKEWKNANIEGFNYGDGGTEAIKDGNNSMNLSMELAKKGFVNQYSMSAIEEDIAEISNYLFMNDKSFWKLVDSSERLNKKVRILIDFYHKLNPVFTEKYFRNL</sequence>